<keyword evidence="2" id="KW-0560">Oxidoreductase</keyword>
<keyword evidence="4" id="KW-1185">Reference proteome</keyword>
<proteinExistence type="predicted"/>
<protein>
    <recommendedName>
        <fullName evidence="5">NADP-dependent oxidoreductase domain-containing protein</fullName>
    </recommendedName>
</protein>
<dbReference type="PANTHER" id="PTHR43625">
    <property type="entry name" value="AFLATOXIN B1 ALDEHYDE REDUCTASE"/>
    <property type="match status" value="1"/>
</dbReference>
<accession>A0AAV0LE21</accession>
<name>A0AAV0LE21_9ROSI</name>
<comment type="caution">
    <text evidence="3">The sequence shown here is derived from an EMBL/GenBank/DDBJ whole genome shotgun (WGS) entry which is preliminary data.</text>
</comment>
<organism evidence="3 4">
    <name type="scientific">Linum tenue</name>
    <dbReference type="NCBI Taxonomy" id="586396"/>
    <lineage>
        <taxon>Eukaryota</taxon>
        <taxon>Viridiplantae</taxon>
        <taxon>Streptophyta</taxon>
        <taxon>Embryophyta</taxon>
        <taxon>Tracheophyta</taxon>
        <taxon>Spermatophyta</taxon>
        <taxon>Magnoliopsida</taxon>
        <taxon>eudicotyledons</taxon>
        <taxon>Gunneridae</taxon>
        <taxon>Pentapetalae</taxon>
        <taxon>rosids</taxon>
        <taxon>fabids</taxon>
        <taxon>Malpighiales</taxon>
        <taxon>Linaceae</taxon>
        <taxon>Linum</taxon>
    </lineage>
</organism>
<dbReference type="Gene3D" id="3.20.20.100">
    <property type="entry name" value="NADP-dependent oxidoreductase domain"/>
    <property type="match status" value="2"/>
</dbReference>
<evidence type="ECO:0000256" key="1">
    <source>
        <dbReference type="ARBA" id="ARBA00022857"/>
    </source>
</evidence>
<sequence>MGELKKLVEEGKIKHIGLSEASSDTIKRAHGDDVVPIPGTTKLKNLASNMESLRVKLTKEDVEEISAAVPVDDVAGVRSASYQLTWKFADTPLPSKN</sequence>
<dbReference type="PANTHER" id="PTHR43625:SF86">
    <property type="entry name" value="NADP-DEPENDENT OXIDOREDUCTASE DOMAIN-CONTAINING PROTEIN"/>
    <property type="match status" value="1"/>
</dbReference>
<evidence type="ECO:0000313" key="3">
    <source>
        <dbReference type="EMBL" id="CAI0432638.1"/>
    </source>
</evidence>
<dbReference type="EMBL" id="CAMGYJ010000006">
    <property type="protein sequence ID" value="CAI0432638.1"/>
    <property type="molecule type" value="Genomic_DNA"/>
</dbReference>
<dbReference type="InterPro" id="IPR036812">
    <property type="entry name" value="NAD(P)_OxRdtase_dom_sf"/>
</dbReference>
<dbReference type="GO" id="GO:0016491">
    <property type="term" value="F:oxidoreductase activity"/>
    <property type="evidence" value="ECO:0007669"/>
    <property type="project" value="UniProtKB-KW"/>
</dbReference>
<evidence type="ECO:0000256" key="2">
    <source>
        <dbReference type="ARBA" id="ARBA00023002"/>
    </source>
</evidence>
<dbReference type="AlphaFoldDB" id="A0AAV0LE21"/>
<reference evidence="3" key="1">
    <citation type="submission" date="2022-08" db="EMBL/GenBank/DDBJ databases">
        <authorList>
            <person name="Gutierrez-Valencia J."/>
        </authorList>
    </citation>
    <scope>NUCLEOTIDE SEQUENCE</scope>
</reference>
<dbReference type="SUPFAM" id="SSF51430">
    <property type="entry name" value="NAD(P)-linked oxidoreductase"/>
    <property type="match status" value="1"/>
</dbReference>
<keyword evidence="1" id="KW-0521">NADP</keyword>
<evidence type="ECO:0000313" key="4">
    <source>
        <dbReference type="Proteomes" id="UP001154282"/>
    </source>
</evidence>
<dbReference type="InterPro" id="IPR050791">
    <property type="entry name" value="Aldo-Keto_reductase"/>
</dbReference>
<dbReference type="Proteomes" id="UP001154282">
    <property type="component" value="Unassembled WGS sequence"/>
</dbReference>
<dbReference type="GO" id="GO:0005737">
    <property type="term" value="C:cytoplasm"/>
    <property type="evidence" value="ECO:0007669"/>
    <property type="project" value="TreeGrafter"/>
</dbReference>
<evidence type="ECO:0008006" key="5">
    <source>
        <dbReference type="Google" id="ProtNLM"/>
    </source>
</evidence>
<gene>
    <name evidence="3" type="ORF">LITE_LOCUS23529</name>
</gene>